<dbReference type="EMBL" id="CP017902">
    <property type="protein sequence ID" value="ARP18655.1"/>
    <property type="molecule type" value="Genomic_DNA"/>
</dbReference>
<dbReference type="RefSeq" id="WP_054730722.1">
    <property type="nucleotide sequence ID" value="NZ_CP017889.1"/>
</dbReference>
<sequence>MNNKAYQLAQSAMVELKTAIYIALETAGEKGLANAELGRSLGIYGGHVGHEGHIPRTLLGIMEIEGVVYQEPESKRWFLKSHG</sequence>
<dbReference type="AlphaFoldDB" id="A0A1W6U6L0"/>
<proteinExistence type="predicted"/>
<gene>
    <name evidence="1" type="ORF">K05K4_18210</name>
</gene>
<accession>A0A1W6U6L0</accession>
<organism evidence="1">
    <name type="scientific">Vibrio alginolyticus</name>
    <dbReference type="NCBI Taxonomy" id="663"/>
    <lineage>
        <taxon>Bacteria</taxon>
        <taxon>Pseudomonadati</taxon>
        <taxon>Pseudomonadota</taxon>
        <taxon>Gammaproteobacteria</taxon>
        <taxon>Vibrionales</taxon>
        <taxon>Vibrionaceae</taxon>
        <taxon>Vibrio</taxon>
    </lineage>
</organism>
<evidence type="ECO:0000313" key="1">
    <source>
        <dbReference type="EMBL" id="ARP18655.1"/>
    </source>
</evidence>
<name>A0A1W6U6L0_VIBAL</name>
<reference evidence="1" key="1">
    <citation type="submission" date="2016-10" db="EMBL/GenBank/DDBJ databases">
        <title>The High Quality Genome of Vibrio alginolyticus K01M1.</title>
        <authorList>
            <person name="Wendling C."/>
            <person name="Chibani C.M."/>
            <person name="Hertel R."/>
            <person name="Sproer C."/>
            <person name="Bunk B."/>
            <person name="Overmann J."/>
            <person name="Roth O."/>
            <person name="Liesegang H."/>
        </authorList>
    </citation>
    <scope>NUCLEOTIDE SEQUENCE</scope>
    <source>
        <strain evidence="1">K05K4</strain>
    </source>
</reference>
<protein>
    <submittedName>
        <fullName evidence="1">Uncharacterized protein</fullName>
    </submittedName>
</protein>